<evidence type="ECO:0000313" key="2">
    <source>
        <dbReference type="Ensembl" id="ENSMCSP00000018302.1"/>
    </source>
</evidence>
<dbReference type="AlphaFoldDB" id="A0A8C5UCI1"/>
<dbReference type="SUPFAM" id="SSF52833">
    <property type="entry name" value="Thioredoxin-like"/>
    <property type="match status" value="1"/>
</dbReference>
<keyword evidence="3" id="KW-1185">Reference proteome</keyword>
<dbReference type="OrthoDB" id="40334at2759"/>
<protein>
    <submittedName>
        <fullName evidence="2">Peroxiredoxin like 2C</fullName>
    </submittedName>
</protein>
<organism evidence="2 3">
    <name type="scientific">Malurus cyaneus samueli</name>
    <dbReference type="NCBI Taxonomy" id="2593467"/>
    <lineage>
        <taxon>Eukaryota</taxon>
        <taxon>Metazoa</taxon>
        <taxon>Chordata</taxon>
        <taxon>Craniata</taxon>
        <taxon>Vertebrata</taxon>
        <taxon>Euteleostomi</taxon>
        <taxon>Archelosauria</taxon>
        <taxon>Archosauria</taxon>
        <taxon>Dinosauria</taxon>
        <taxon>Saurischia</taxon>
        <taxon>Theropoda</taxon>
        <taxon>Coelurosauria</taxon>
        <taxon>Aves</taxon>
        <taxon>Neognathae</taxon>
        <taxon>Neoaves</taxon>
        <taxon>Telluraves</taxon>
        <taxon>Australaves</taxon>
        <taxon>Passeriformes</taxon>
        <taxon>Meliphagoidea</taxon>
        <taxon>Maluridae</taxon>
        <taxon>Malurus</taxon>
    </lineage>
</organism>
<reference evidence="2" key="1">
    <citation type="submission" date="2025-08" db="UniProtKB">
        <authorList>
            <consortium name="Ensembl"/>
        </authorList>
    </citation>
    <scope>IDENTIFICATION</scope>
</reference>
<proteinExistence type="predicted"/>
<dbReference type="CDD" id="cd02970">
    <property type="entry name" value="PRX_like2"/>
    <property type="match status" value="1"/>
</dbReference>
<evidence type="ECO:0000313" key="3">
    <source>
        <dbReference type="Proteomes" id="UP000694560"/>
    </source>
</evidence>
<evidence type="ECO:0000256" key="1">
    <source>
        <dbReference type="SAM" id="MobiDB-lite"/>
    </source>
</evidence>
<feature type="region of interest" description="Disordered" evidence="1">
    <location>
        <begin position="99"/>
        <end position="122"/>
    </location>
</feature>
<dbReference type="PANTHER" id="PTHR28630">
    <property type="match status" value="1"/>
</dbReference>
<accession>A0A8C5UCI1</accession>
<dbReference type="InterPro" id="IPR032801">
    <property type="entry name" value="PXL2A/B/C"/>
</dbReference>
<dbReference type="Proteomes" id="UP000694560">
    <property type="component" value="Unplaced"/>
</dbReference>
<dbReference type="InterPro" id="IPR036249">
    <property type="entry name" value="Thioredoxin-like_sf"/>
</dbReference>
<name>A0A8C5UCI1_9PASS</name>
<reference evidence="2" key="2">
    <citation type="submission" date="2025-09" db="UniProtKB">
        <authorList>
            <consortium name="Ensembl"/>
        </authorList>
    </citation>
    <scope>IDENTIFICATION</scope>
</reference>
<dbReference type="Pfam" id="PF13911">
    <property type="entry name" value="AhpC-TSA_2"/>
    <property type="match status" value="1"/>
</dbReference>
<sequence length="310" mass="33941">MSLLLLAHRSWEAPCHFPVFPGHKPHPGCGFGRRFLALSIPNPQLHWAAAWPGSLPRTDRAPPLRCAPSGRGSLGSLGVAQRPAPFRCSSAFPFGAPMAGPPAPPSRSSRAGRGCGRRSEQEPLREAALCPVLDADGRSVPFQSLYGEQKAIVLFVRNFLCYTCKEYVEDLAKVPKEFLQCNQAILLCPPFCSLTGYTHEMYVDPQRELYKILGMKRGEGNKVSVQSPHVKSNTFLGSIRSIWRAMTGPAFDFQGDPAQQGGALIIGPGNEVHFLHLDKNRLDHVPINTVLQLAGVKTVNFSNKPQIIDI</sequence>
<dbReference type="PANTHER" id="PTHR28630:SF3">
    <property type="entry name" value="PEROXIREDOXIN-LIKE 2C"/>
    <property type="match status" value="1"/>
</dbReference>
<dbReference type="Ensembl" id="ENSMCST00000018762.1">
    <property type="protein sequence ID" value="ENSMCSP00000018302.1"/>
    <property type="gene ID" value="ENSMCSG00000012829.1"/>
</dbReference>